<keyword evidence="3" id="KW-1185">Reference proteome</keyword>
<dbReference type="RefSeq" id="WP_136559136.1">
    <property type="nucleotide sequence ID" value="NZ_STGT01000004.1"/>
</dbReference>
<organism evidence="2 3">
    <name type="scientific">Rhizobium rhizophilum</name>
    <dbReference type="NCBI Taxonomy" id="1850373"/>
    <lineage>
        <taxon>Bacteria</taxon>
        <taxon>Pseudomonadati</taxon>
        <taxon>Pseudomonadota</taxon>
        <taxon>Alphaproteobacteria</taxon>
        <taxon>Hyphomicrobiales</taxon>
        <taxon>Rhizobiaceae</taxon>
        <taxon>Rhizobium/Agrobacterium group</taxon>
        <taxon>Rhizobium</taxon>
    </lineage>
</organism>
<accession>A0ABY2QTX3</accession>
<feature type="region of interest" description="Disordered" evidence="1">
    <location>
        <begin position="1"/>
        <end position="130"/>
    </location>
</feature>
<feature type="compositionally biased region" description="Basic and acidic residues" evidence="1">
    <location>
        <begin position="78"/>
        <end position="94"/>
    </location>
</feature>
<dbReference type="EMBL" id="STGT01000004">
    <property type="protein sequence ID" value="THV12338.1"/>
    <property type="molecule type" value="Genomic_DNA"/>
</dbReference>
<gene>
    <name evidence="2" type="ORF">E9677_16250</name>
</gene>
<sequence length="179" mass="19016">MASPWKFLSRLVSPRRQKGPGDEQVEDVNPDEPGIASSAKLLGGGSLDPVDPPGAKSSRPLDPADGIAAPHGAPGQAVDDHQDTVETDGSKVDDVSPTEFPATVVIPAYGASKAAPAKRKRRSRTVEPVVAASKAPPVVAASDDETSLDDEIRALRGQLVRKLRLQNAQLKKMLERFER</sequence>
<proteinExistence type="predicted"/>
<name>A0ABY2QTX3_9HYPH</name>
<evidence type="ECO:0008006" key="4">
    <source>
        <dbReference type="Google" id="ProtNLM"/>
    </source>
</evidence>
<evidence type="ECO:0000313" key="2">
    <source>
        <dbReference type="EMBL" id="THV12338.1"/>
    </source>
</evidence>
<comment type="caution">
    <text evidence="2">The sequence shown here is derived from an EMBL/GenBank/DDBJ whole genome shotgun (WGS) entry which is preliminary data.</text>
</comment>
<protein>
    <recommendedName>
        <fullName evidence="4">Transcriptional regulator</fullName>
    </recommendedName>
</protein>
<reference evidence="2 3" key="1">
    <citation type="submission" date="2019-04" db="EMBL/GenBank/DDBJ databases">
        <title>Genome sequence of strain 7209-2.</title>
        <authorList>
            <person name="Gao J."/>
            <person name="Sun J."/>
        </authorList>
    </citation>
    <scope>NUCLEOTIDE SEQUENCE [LARGE SCALE GENOMIC DNA]</scope>
    <source>
        <strain evidence="2 3">7209-2</strain>
    </source>
</reference>
<dbReference type="Proteomes" id="UP000309667">
    <property type="component" value="Unassembled WGS sequence"/>
</dbReference>
<evidence type="ECO:0000256" key="1">
    <source>
        <dbReference type="SAM" id="MobiDB-lite"/>
    </source>
</evidence>
<evidence type="ECO:0000313" key="3">
    <source>
        <dbReference type="Proteomes" id="UP000309667"/>
    </source>
</evidence>